<name>A0AAU9JPS4_9CILI</name>
<feature type="region of interest" description="Disordered" evidence="1">
    <location>
        <begin position="148"/>
        <end position="180"/>
    </location>
</feature>
<dbReference type="EMBL" id="CAJZBQ010000044">
    <property type="protein sequence ID" value="CAG9327601.1"/>
    <property type="molecule type" value="Genomic_DNA"/>
</dbReference>
<keyword evidence="2" id="KW-1133">Transmembrane helix</keyword>
<evidence type="ECO:0000256" key="2">
    <source>
        <dbReference type="SAM" id="Phobius"/>
    </source>
</evidence>
<comment type="caution">
    <text evidence="3">The sequence shown here is derived from an EMBL/GenBank/DDBJ whole genome shotgun (WGS) entry which is preliminary data.</text>
</comment>
<feature type="transmembrane region" description="Helical" evidence="2">
    <location>
        <begin position="104"/>
        <end position="122"/>
    </location>
</feature>
<organism evidence="3 4">
    <name type="scientific">Blepharisma stoltei</name>
    <dbReference type="NCBI Taxonomy" id="1481888"/>
    <lineage>
        <taxon>Eukaryota</taxon>
        <taxon>Sar</taxon>
        <taxon>Alveolata</taxon>
        <taxon>Ciliophora</taxon>
        <taxon>Postciliodesmatophora</taxon>
        <taxon>Heterotrichea</taxon>
        <taxon>Heterotrichida</taxon>
        <taxon>Blepharismidae</taxon>
        <taxon>Blepharisma</taxon>
    </lineage>
</organism>
<evidence type="ECO:0000256" key="1">
    <source>
        <dbReference type="SAM" id="MobiDB-lite"/>
    </source>
</evidence>
<protein>
    <submittedName>
        <fullName evidence="3">Uncharacterized protein</fullName>
    </submittedName>
</protein>
<evidence type="ECO:0000313" key="3">
    <source>
        <dbReference type="EMBL" id="CAG9327601.1"/>
    </source>
</evidence>
<keyword evidence="4" id="KW-1185">Reference proteome</keyword>
<gene>
    <name evidence="3" type="ORF">BSTOLATCC_MIC44232</name>
</gene>
<keyword evidence="2" id="KW-0812">Transmembrane</keyword>
<sequence>MNYGMYNTRYMRPQTNQPQPNQPNNFAVDVHSFMEGLSRVVQILYSSIPVLEFSKLIIKYSWKFLRHLGSSTFGTALNASGLSHHINNEQLMELLWKQPSQLPMILKGIAMLALAFALLVVYRRAQARNAKIEEEFDEFEVEEMQEEEKDVVSENIQEPATTGKLTMERKSEEDTDRPIFIQENYYPEPIDQYAQEYPEYSTMF</sequence>
<proteinExistence type="predicted"/>
<dbReference type="Proteomes" id="UP001162131">
    <property type="component" value="Unassembled WGS sequence"/>
</dbReference>
<accession>A0AAU9JPS4</accession>
<feature type="compositionally biased region" description="Polar residues" evidence="1">
    <location>
        <begin position="155"/>
        <end position="164"/>
    </location>
</feature>
<dbReference type="AlphaFoldDB" id="A0AAU9JPS4"/>
<keyword evidence="2" id="KW-0472">Membrane</keyword>
<evidence type="ECO:0000313" key="4">
    <source>
        <dbReference type="Proteomes" id="UP001162131"/>
    </source>
</evidence>
<reference evidence="3" key="1">
    <citation type="submission" date="2021-09" db="EMBL/GenBank/DDBJ databases">
        <authorList>
            <consortium name="AG Swart"/>
            <person name="Singh M."/>
            <person name="Singh A."/>
            <person name="Seah K."/>
            <person name="Emmerich C."/>
        </authorList>
    </citation>
    <scope>NUCLEOTIDE SEQUENCE</scope>
    <source>
        <strain evidence="3">ATCC30299</strain>
    </source>
</reference>